<evidence type="ECO:0000256" key="4">
    <source>
        <dbReference type="ARBA" id="ARBA00022741"/>
    </source>
</evidence>
<accession>A0A1H7MU29</accession>
<keyword evidence="1 8" id="KW-0963">Cytoplasm</keyword>
<evidence type="ECO:0000256" key="3">
    <source>
        <dbReference type="ARBA" id="ARBA00022723"/>
    </source>
</evidence>
<keyword evidence="3 8" id="KW-0479">Metal-binding</keyword>
<feature type="binding site" evidence="8">
    <location>
        <position position="103"/>
    </location>
    <ligand>
        <name>GTP</name>
        <dbReference type="ChEBI" id="CHEBI:37565"/>
    </ligand>
</feature>
<comment type="cofactor">
    <cofactor evidence="8">
        <name>Mg(2+)</name>
        <dbReference type="ChEBI" id="CHEBI:18420"/>
    </cofactor>
</comment>
<comment type="catalytic activity">
    <reaction evidence="8">
        <text>Mo-molybdopterin + GTP + H(+) = Mo-molybdopterin guanine dinucleotide + diphosphate</text>
        <dbReference type="Rhea" id="RHEA:34243"/>
        <dbReference type="ChEBI" id="CHEBI:15378"/>
        <dbReference type="ChEBI" id="CHEBI:33019"/>
        <dbReference type="ChEBI" id="CHEBI:37565"/>
        <dbReference type="ChEBI" id="CHEBI:71302"/>
        <dbReference type="ChEBI" id="CHEBI:71310"/>
        <dbReference type="EC" id="2.7.7.77"/>
    </reaction>
</comment>
<dbReference type="GO" id="GO:0005737">
    <property type="term" value="C:cytoplasm"/>
    <property type="evidence" value="ECO:0007669"/>
    <property type="project" value="UniProtKB-SubCell"/>
</dbReference>
<reference evidence="11" key="1">
    <citation type="submission" date="2016-10" db="EMBL/GenBank/DDBJ databases">
        <authorList>
            <person name="Varghese N."/>
            <person name="Submissions S."/>
        </authorList>
    </citation>
    <scope>NUCLEOTIDE SEQUENCE [LARGE SCALE GENOMIC DNA]</scope>
    <source>
        <strain evidence="11">DSM 18733</strain>
    </source>
</reference>
<dbReference type="Pfam" id="PF12804">
    <property type="entry name" value="NTP_transf_3"/>
    <property type="match status" value="1"/>
</dbReference>
<dbReference type="CDD" id="cd02503">
    <property type="entry name" value="MobA"/>
    <property type="match status" value="1"/>
</dbReference>
<dbReference type="AlphaFoldDB" id="A0A1H7MU29"/>
<keyword evidence="5 8" id="KW-0460">Magnesium</keyword>
<dbReference type="PANTHER" id="PTHR19136">
    <property type="entry name" value="MOLYBDENUM COFACTOR GUANYLYLTRANSFERASE"/>
    <property type="match status" value="1"/>
</dbReference>
<evidence type="ECO:0000313" key="10">
    <source>
        <dbReference type="EMBL" id="SEL14559.1"/>
    </source>
</evidence>
<keyword evidence="7 8" id="KW-0501">Molybdenum cofactor biosynthesis</keyword>
<dbReference type="GO" id="GO:0005525">
    <property type="term" value="F:GTP binding"/>
    <property type="evidence" value="ECO:0007669"/>
    <property type="project" value="UniProtKB-UniRule"/>
</dbReference>
<comment type="subcellular location">
    <subcellularLocation>
        <location evidence="8">Cytoplasm</location>
    </subcellularLocation>
</comment>
<dbReference type="RefSeq" id="WP_093323818.1">
    <property type="nucleotide sequence ID" value="NZ_FOAF01000001.1"/>
</dbReference>
<evidence type="ECO:0000259" key="9">
    <source>
        <dbReference type="Pfam" id="PF12804"/>
    </source>
</evidence>
<dbReference type="SUPFAM" id="SSF53448">
    <property type="entry name" value="Nucleotide-diphospho-sugar transferases"/>
    <property type="match status" value="1"/>
</dbReference>
<dbReference type="GO" id="GO:0061603">
    <property type="term" value="F:molybdenum cofactor guanylyltransferase activity"/>
    <property type="evidence" value="ECO:0007669"/>
    <property type="project" value="UniProtKB-EC"/>
</dbReference>
<sequence>MILKESNTPVLNGLVLAGGKSKRMGTNKDLIKWHGKAQRYHVADMLKKFCKEVFISCRQEQVKEFNPAYKSLPDTFLNMGPFGGILSALQAEKDKAWLVIACDLPLLNEETIQFLVDNRDPQKSATTYESPFDGLPEPLMTIWEPRCYSTLLDFLEKGITSPRKVLLSSDETLILKSSNPEALINVNTPEDLAQVKKILSAGIYGSSSISNNHS</sequence>
<dbReference type="InterPro" id="IPR029044">
    <property type="entry name" value="Nucleotide-diphossugar_trans"/>
</dbReference>
<feature type="binding site" evidence="8">
    <location>
        <position position="74"/>
    </location>
    <ligand>
        <name>GTP</name>
        <dbReference type="ChEBI" id="CHEBI:37565"/>
    </ligand>
</feature>
<dbReference type="InterPro" id="IPR025877">
    <property type="entry name" value="MobA-like_NTP_Trfase"/>
</dbReference>
<feature type="binding site" evidence="8">
    <location>
        <begin position="16"/>
        <end position="18"/>
    </location>
    <ligand>
        <name>GTP</name>
        <dbReference type="ChEBI" id="CHEBI:37565"/>
    </ligand>
</feature>
<feature type="binding site" evidence="8">
    <location>
        <position position="103"/>
    </location>
    <ligand>
        <name>Mg(2+)</name>
        <dbReference type="ChEBI" id="CHEBI:18420"/>
    </ligand>
</feature>
<protein>
    <recommendedName>
        <fullName evidence="8">Probable molybdenum cofactor guanylyltransferase</fullName>
        <shortName evidence="8">MoCo guanylyltransferase</shortName>
        <ecNumber evidence="8">2.7.7.77</ecNumber>
    </recommendedName>
    <alternativeName>
        <fullName evidence="8">GTP:molybdopterin guanylyltransferase</fullName>
    </alternativeName>
    <alternativeName>
        <fullName evidence="8">Mo-MPT guanylyltransferase</fullName>
    </alternativeName>
    <alternativeName>
        <fullName evidence="8">Molybdopterin guanylyltransferase</fullName>
    </alternativeName>
    <alternativeName>
        <fullName evidence="8">Molybdopterin-guanine dinucleotide synthase</fullName>
        <shortName evidence="8">MGD synthase</shortName>
    </alternativeName>
</protein>
<keyword evidence="11" id="KW-1185">Reference proteome</keyword>
<comment type="caution">
    <text evidence="8">Lacks conserved residue(s) required for the propagation of feature annotation.</text>
</comment>
<dbReference type="InterPro" id="IPR013482">
    <property type="entry name" value="Molybde_CF_guanTrfase"/>
</dbReference>
<dbReference type="GO" id="GO:0046872">
    <property type="term" value="F:metal ion binding"/>
    <property type="evidence" value="ECO:0007669"/>
    <property type="project" value="UniProtKB-KW"/>
</dbReference>
<keyword evidence="2 8" id="KW-0808">Transferase</keyword>
<gene>
    <name evidence="8" type="primary">mobA</name>
    <name evidence="10" type="ORF">SAMN05661044_02124</name>
</gene>
<dbReference type="HAMAP" id="MF_00316">
    <property type="entry name" value="MobA"/>
    <property type="match status" value="1"/>
</dbReference>
<dbReference type="OrthoDB" id="9788394at2"/>
<comment type="similarity">
    <text evidence="8">Belongs to the MobA family.</text>
</comment>
<dbReference type="EMBL" id="FOAF01000001">
    <property type="protein sequence ID" value="SEL14559.1"/>
    <property type="molecule type" value="Genomic_DNA"/>
</dbReference>
<evidence type="ECO:0000256" key="8">
    <source>
        <dbReference type="HAMAP-Rule" id="MF_00316"/>
    </source>
</evidence>
<dbReference type="GO" id="GO:0006777">
    <property type="term" value="P:Mo-molybdopterin cofactor biosynthetic process"/>
    <property type="evidence" value="ECO:0007669"/>
    <property type="project" value="UniProtKB-KW"/>
</dbReference>
<feature type="domain" description="MobA-like NTP transferase" evidence="9">
    <location>
        <begin position="13"/>
        <end position="166"/>
    </location>
</feature>
<evidence type="ECO:0000256" key="6">
    <source>
        <dbReference type="ARBA" id="ARBA00023134"/>
    </source>
</evidence>
<dbReference type="PANTHER" id="PTHR19136:SF81">
    <property type="entry name" value="MOLYBDENUM COFACTOR GUANYLYLTRANSFERASE"/>
    <property type="match status" value="1"/>
</dbReference>
<dbReference type="Proteomes" id="UP000199421">
    <property type="component" value="Unassembled WGS sequence"/>
</dbReference>
<keyword evidence="6 8" id="KW-0342">GTP-binding</keyword>
<keyword evidence="4 8" id="KW-0547">Nucleotide-binding</keyword>
<feature type="binding site" evidence="8">
    <location>
        <position position="28"/>
    </location>
    <ligand>
        <name>GTP</name>
        <dbReference type="ChEBI" id="CHEBI:37565"/>
    </ligand>
</feature>
<comment type="function">
    <text evidence="8">Transfers a GMP moiety from GTP to Mo-molybdopterin (Mo-MPT) cofactor (Moco or molybdenum cofactor) to form Mo-molybdopterin guanine dinucleotide (Mo-MGD) cofactor.</text>
</comment>
<dbReference type="Gene3D" id="3.90.550.10">
    <property type="entry name" value="Spore Coat Polysaccharide Biosynthesis Protein SpsA, Chain A"/>
    <property type="match status" value="1"/>
</dbReference>
<evidence type="ECO:0000256" key="7">
    <source>
        <dbReference type="ARBA" id="ARBA00023150"/>
    </source>
</evidence>
<dbReference type="EC" id="2.7.7.77" evidence="8"/>
<comment type="domain">
    <text evidence="8">The N-terminal domain determines nucleotide recognition and specific binding, while the C-terminal domain determines the specific binding to the target protein.</text>
</comment>
<name>A0A1H7MU29_OLID1</name>
<evidence type="ECO:0000256" key="2">
    <source>
        <dbReference type="ARBA" id="ARBA00022679"/>
    </source>
</evidence>
<organism evidence="10 11">
    <name type="scientific">Olivibacter domesticus</name>
    <name type="common">Pseudosphingobacterium domesticum</name>
    <dbReference type="NCBI Taxonomy" id="407022"/>
    <lineage>
        <taxon>Bacteria</taxon>
        <taxon>Pseudomonadati</taxon>
        <taxon>Bacteroidota</taxon>
        <taxon>Sphingobacteriia</taxon>
        <taxon>Sphingobacteriales</taxon>
        <taxon>Sphingobacteriaceae</taxon>
        <taxon>Olivibacter</taxon>
    </lineage>
</organism>
<dbReference type="STRING" id="407022.SAMN05661044_02124"/>
<proteinExistence type="inferred from homology"/>
<evidence type="ECO:0000256" key="1">
    <source>
        <dbReference type="ARBA" id="ARBA00022490"/>
    </source>
</evidence>
<evidence type="ECO:0000313" key="11">
    <source>
        <dbReference type="Proteomes" id="UP000199421"/>
    </source>
</evidence>
<evidence type="ECO:0000256" key="5">
    <source>
        <dbReference type="ARBA" id="ARBA00022842"/>
    </source>
</evidence>